<proteinExistence type="predicted"/>
<gene>
    <name evidence="2" type="ORF">L566_0722</name>
</gene>
<evidence type="ECO:0000313" key="2">
    <source>
        <dbReference type="EMBL" id="ETH29589.1"/>
    </source>
</evidence>
<feature type="region of interest" description="Disordered" evidence="1">
    <location>
        <begin position="1"/>
        <end position="29"/>
    </location>
</feature>
<feature type="compositionally biased region" description="Basic and acidic residues" evidence="1">
    <location>
        <begin position="1"/>
        <end position="10"/>
    </location>
</feature>
<feature type="region of interest" description="Disordered" evidence="1">
    <location>
        <begin position="54"/>
        <end position="94"/>
    </location>
</feature>
<evidence type="ECO:0000256" key="1">
    <source>
        <dbReference type="SAM" id="MobiDB-lite"/>
    </source>
</evidence>
<organism evidence="2 3">
    <name type="scientific">Bordetella pertussis CHLA-26</name>
    <dbReference type="NCBI Taxonomy" id="1331284"/>
    <lineage>
        <taxon>Bacteria</taxon>
        <taxon>Pseudomonadati</taxon>
        <taxon>Pseudomonadota</taxon>
        <taxon>Betaproteobacteria</taxon>
        <taxon>Burkholderiales</taxon>
        <taxon>Alcaligenaceae</taxon>
        <taxon>Bordetella</taxon>
    </lineage>
</organism>
<protein>
    <submittedName>
        <fullName evidence="2">Uncharacterized protein</fullName>
    </submittedName>
</protein>
<dbReference type="AlphaFoldDB" id="A0AAI9IZ67"/>
<dbReference type="EMBL" id="AXSB02000037">
    <property type="protein sequence ID" value="ETH29589.1"/>
    <property type="molecule type" value="Genomic_DNA"/>
</dbReference>
<name>A0AAI9IZ67_BORPT</name>
<comment type="caution">
    <text evidence="2">The sequence shown here is derived from an EMBL/GenBank/DDBJ whole genome shotgun (WGS) entry which is preliminary data.</text>
</comment>
<reference evidence="2 3" key="1">
    <citation type="journal article" date="2013" name="Genome Announc.">
        <title>Genome Sequences of 28 Bordetella pertussis U.S. Outbreak Strains Dating from 2010 to 2012.</title>
        <authorList>
            <person name="Harvill E.T."/>
            <person name="Goodfield L.L."/>
            <person name="Ivanov Y."/>
            <person name="Meyer J.A."/>
            <person name="Newth C."/>
            <person name="Cassiday P."/>
            <person name="Tondella M.L."/>
            <person name="Liao P."/>
            <person name="Zimmerman J."/>
            <person name="Meert K."/>
            <person name="Wessel D."/>
            <person name="Berger J."/>
            <person name="Dean J.M."/>
            <person name="Holubkov R."/>
            <person name="Burr J."/>
            <person name="Liu T."/>
            <person name="Brinkac L."/>
            <person name="Kim M."/>
            <person name="Losada L."/>
        </authorList>
    </citation>
    <scope>NUCLEOTIDE SEQUENCE [LARGE SCALE GENOMIC DNA]</scope>
    <source>
        <strain evidence="2 3">CHLA-26</strain>
    </source>
</reference>
<accession>A0AAI9IZ67</accession>
<dbReference type="Proteomes" id="UP000018679">
    <property type="component" value="Unassembled WGS sequence"/>
</dbReference>
<evidence type="ECO:0000313" key="3">
    <source>
        <dbReference type="Proteomes" id="UP000018679"/>
    </source>
</evidence>
<sequence>MSIGHKECRGKAGLPARSREAGGAPGSAENCQFVTKSLLFYQIMPRIPAPGLAGIGHRQPSRRMSGAVARVPALQGGAAPRMLGHPSPGPTSLL</sequence>